<evidence type="ECO:0000256" key="2">
    <source>
        <dbReference type="ARBA" id="ARBA00006810"/>
    </source>
</evidence>
<evidence type="ECO:0000256" key="6">
    <source>
        <dbReference type="ARBA" id="ARBA00022781"/>
    </source>
</evidence>
<keyword evidence="14" id="KW-1185">Reference proteome</keyword>
<reference evidence="13 14" key="1">
    <citation type="journal article" date="2012" name="J. Bacteriol.">
        <title>Complete genome sequences of Desulfosporosinus orientis DSM765T, Desulfosporosinus youngiae DSM17734T, Desulfosporosinus meridiei DSM13257T, and Desulfosporosinus acidiphilus DSM22704T.</title>
        <authorList>
            <person name="Pester M."/>
            <person name="Brambilla E."/>
            <person name="Alazard D."/>
            <person name="Rattei T."/>
            <person name="Weinmaier T."/>
            <person name="Han J."/>
            <person name="Lucas S."/>
            <person name="Lapidus A."/>
            <person name="Cheng J.F."/>
            <person name="Goodwin L."/>
            <person name="Pitluck S."/>
            <person name="Peters L."/>
            <person name="Ovchinnikova G."/>
            <person name="Teshima H."/>
            <person name="Detter J.C."/>
            <person name="Han C.S."/>
            <person name="Tapia R."/>
            <person name="Land M.L."/>
            <person name="Hauser L."/>
            <person name="Kyrpides N.C."/>
            <person name="Ivanova N.N."/>
            <person name="Pagani I."/>
            <person name="Huntmann M."/>
            <person name="Wei C.L."/>
            <person name="Davenport K.W."/>
            <person name="Daligault H."/>
            <person name="Chain P.S."/>
            <person name="Chen A."/>
            <person name="Mavromatis K."/>
            <person name="Markowitz V."/>
            <person name="Szeto E."/>
            <person name="Mikhailova N."/>
            <person name="Pati A."/>
            <person name="Wagner M."/>
            <person name="Woyke T."/>
            <person name="Ollivier B."/>
            <person name="Klenk H.P."/>
            <person name="Spring S."/>
            <person name="Loy A."/>
        </authorList>
    </citation>
    <scope>NUCLEOTIDE SEQUENCE [LARGE SCALE GENOMIC DNA]</scope>
    <source>
        <strain evidence="14">DSM 22704 / JCM 16185 / SJ4</strain>
    </source>
</reference>
<keyword evidence="11" id="KW-1003">Cell membrane</keyword>
<name>I4DCE2_DESAJ</name>
<feature type="transmembrane region" description="Helical" evidence="11">
    <location>
        <begin position="20"/>
        <end position="41"/>
    </location>
</feature>
<evidence type="ECO:0000256" key="1">
    <source>
        <dbReference type="ARBA" id="ARBA00004141"/>
    </source>
</evidence>
<dbReference type="GO" id="GO:0042777">
    <property type="term" value="P:proton motive force-driven plasma membrane ATP synthesis"/>
    <property type="evidence" value="ECO:0007669"/>
    <property type="project" value="TreeGrafter"/>
</dbReference>
<keyword evidence="9 11" id="KW-0472">Membrane</keyword>
<keyword evidence="6 11" id="KW-0375">Hydrogen ion transport</keyword>
<sequence length="253" mass="28448">MNEETVLWHLGSMTFHARTLINTWLVMAAVLIFCLIGVRNLTSGKPGKMQNVMEWIVDFVKNLVSDNMNYEQGRPLLGYLLTLIMFVFFSNMVSVIPNLTFGLFEDFHIDFAHLNEIFARQEYFSAAPTSDINVTMALALLTIILVVSLGIKTKGAHYFHHFVEPHPVFAIIHFIDLLAKPLTLAFRLFGNIFAGEILVKVIWMLPGLSVLPGVLPQVVWLAFSIFIGAIQAYVFTVLTTAYISQAVSPSEEH</sequence>
<keyword evidence="10 11" id="KW-0066">ATP synthesis</keyword>
<dbReference type="Pfam" id="PF00119">
    <property type="entry name" value="ATP-synt_A"/>
    <property type="match status" value="1"/>
</dbReference>
<evidence type="ECO:0000256" key="3">
    <source>
        <dbReference type="ARBA" id="ARBA00022448"/>
    </source>
</evidence>
<comment type="subcellular location">
    <subcellularLocation>
        <location evidence="11 12">Cell membrane</location>
        <topology evidence="11 12">Multi-pass membrane protein</topology>
    </subcellularLocation>
    <subcellularLocation>
        <location evidence="1">Membrane</location>
        <topology evidence="1">Multi-pass membrane protein</topology>
    </subcellularLocation>
</comment>
<protein>
    <recommendedName>
        <fullName evidence="11 12">ATP synthase subunit a</fullName>
    </recommendedName>
    <alternativeName>
        <fullName evidence="11">ATP synthase F0 sector subunit a</fullName>
    </alternativeName>
    <alternativeName>
        <fullName evidence="11">F-ATPase subunit 6</fullName>
    </alternativeName>
</protein>
<evidence type="ECO:0000256" key="5">
    <source>
        <dbReference type="ARBA" id="ARBA00022692"/>
    </source>
</evidence>
<accession>I4DCE2</accession>
<evidence type="ECO:0000256" key="12">
    <source>
        <dbReference type="RuleBase" id="RU000483"/>
    </source>
</evidence>
<dbReference type="PANTHER" id="PTHR42823:SF3">
    <property type="entry name" value="ATP SYNTHASE SUBUNIT A, CHLOROPLASTIC"/>
    <property type="match status" value="1"/>
</dbReference>
<dbReference type="HAMAP" id="MF_01393">
    <property type="entry name" value="ATP_synth_a_bact"/>
    <property type="match status" value="1"/>
</dbReference>
<keyword evidence="5 11" id="KW-0812">Transmembrane</keyword>
<dbReference type="CDD" id="cd00310">
    <property type="entry name" value="ATP-synt_Fo_a_6"/>
    <property type="match status" value="1"/>
</dbReference>
<comment type="similarity">
    <text evidence="2 11 12">Belongs to the ATPase A chain family.</text>
</comment>
<evidence type="ECO:0000256" key="10">
    <source>
        <dbReference type="ARBA" id="ARBA00023310"/>
    </source>
</evidence>
<dbReference type="GO" id="GO:0005886">
    <property type="term" value="C:plasma membrane"/>
    <property type="evidence" value="ECO:0007669"/>
    <property type="project" value="UniProtKB-SubCell"/>
</dbReference>
<dbReference type="GO" id="GO:0045259">
    <property type="term" value="C:proton-transporting ATP synthase complex"/>
    <property type="evidence" value="ECO:0007669"/>
    <property type="project" value="UniProtKB-KW"/>
</dbReference>
<gene>
    <name evidence="11" type="primary">atpB</name>
    <name evidence="13" type="ordered locus">Desaci_4631</name>
</gene>
<feature type="transmembrane region" description="Helical" evidence="11">
    <location>
        <begin position="218"/>
        <end position="243"/>
    </location>
</feature>
<dbReference type="RefSeq" id="WP_014829446.1">
    <property type="nucleotide sequence ID" value="NC_018068.1"/>
</dbReference>
<dbReference type="PRINTS" id="PR00123">
    <property type="entry name" value="ATPASEA"/>
</dbReference>
<dbReference type="PROSITE" id="PS00449">
    <property type="entry name" value="ATPASE_A"/>
    <property type="match status" value="1"/>
</dbReference>
<dbReference type="eggNOG" id="COG0356">
    <property type="taxonomic scope" value="Bacteria"/>
</dbReference>
<dbReference type="GO" id="GO:0046933">
    <property type="term" value="F:proton-transporting ATP synthase activity, rotational mechanism"/>
    <property type="evidence" value="ECO:0007669"/>
    <property type="project" value="UniProtKB-UniRule"/>
</dbReference>
<dbReference type="EMBL" id="CP003639">
    <property type="protein sequence ID" value="AFM43466.1"/>
    <property type="molecule type" value="Genomic_DNA"/>
</dbReference>
<dbReference type="STRING" id="646529.Desaci_4631"/>
<dbReference type="Proteomes" id="UP000002892">
    <property type="component" value="Chromosome"/>
</dbReference>
<keyword evidence="8 11" id="KW-0406">Ion transport</keyword>
<evidence type="ECO:0000256" key="11">
    <source>
        <dbReference type="HAMAP-Rule" id="MF_01393"/>
    </source>
</evidence>
<comment type="subunit">
    <text evidence="11">F-type ATPases have 2 components, CF(1) - the catalytic core - and CF(0) - the membrane proton channel. CF(1) has five subunits: alpha(3), beta(3), gamma(1), delta(1), epsilon(1). CF(0) has three main subunits: a(1), b(2) and c(9-12). The alpha and beta chains form an alternating ring which encloses part of the gamma chain. CF(1) is attached to CF(0) by a central stalk formed by the gamma and epsilon chains, while a peripheral stalk is formed by the delta and b chains.</text>
</comment>
<proteinExistence type="inferred from homology"/>
<evidence type="ECO:0000313" key="13">
    <source>
        <dbReference type="EMBL" id="AFM43466.1"/>
    </source>
</evidence>
<comment type="function">
    <text evidence="11 12">Key component of the proton channel; it plays a direct role in the translocation of protons across the membrane.</text>
</comment>
<dbReference type="InterPro" id="IPR045082">
    <property type="entry name" value="ATP_syn_F0_a_bact/chloroplast"/>
</dbReference>
<evidence type="ECO:0000256" key="4">
    <source>
        <dbReference type="ARBA" id="ARBA00022547"/>
    </source>
</evidence>
<dbReference type="InterPro" id="IPR035908">
    <property type="entry name" value="F0_ATP_A_sf"/>
</dbReference>
<feature type="transmembrane region" description="Helical" evidence="11">
    <location>
        <begin position="132"/>
        <end position="151"/>
    </location>
</feature>
<dbReference type="Gene3D" id="1.20.120.220">
    <property type="entry name" value="ATP synthase, F0 complex, subunit A"/>
    <property type="match status" value="1"/>
</dbReference>
<dbReference type="PANTHER" id="PTHR42823">
    <property type="entry name" value="ATP SYNTHASE SUBUNIT A, CHLOROPLASTIC"/>
    <property type="match status" value="1"/>
</dbReference>
<evidence type="ECO:0000313" key="14">
    <source>
        <dbReference type="Proteomes" id="UP000002892"/>
    </source>
</evidence>
<organism evidence="13 14">
    <name type="scientific">Desulfosporosinus acidiphilus (strain DSM 22704 / JCM 16185 / SJ4)</name>
    <dbReference type="NCBI Taxonomy" id="646529"/>
    <lineage>
        <taxon>Bacteria</taxon>
        <taxon>Bacillati</taxon>
        <taxon>Bacillota</taxon>
        <taxon>Clostridia</taxon>
        <taxon>Eubacteriales</taxon>
        <taxon>Desulfitobacteriaceae</taxon>
        <taxon>Desulfosporosinus</taxon>
    </lineage>
</organism>
<dbReference type="NCBIfam" id="TIGR01131">
    <property type="entry name" value="ATP_synt_6_or_A"/>
    <property type="match status" value="1"/>
</dbReference>
<keyword evidence="7 11" id="KW-1133">Transmembrane helix</keyword>
<keyword evidence="4 11" id="KW-0138">CF(0)</keyword>
<evidence type="ECO:0000256" key="7">
    <source>
        <dbReference type="ARBA" id="ARBA00022989"/>
    </source>
</evidence>
<dbReference type="OrthoDB" id="9789241at2"/>
<evidence type="ECO:0000256" key="9">
    <source>
        <dbReference type="ARBA" id="ARBA00023136"/>
    </source>
</evidence>
<dbReference type="SUPFAM" id="SSF81336">
    <property type="entry name" value="F1F0 ATP synthase subunit A"/>
    <property type="match status" value="1"/>
</dbReference>
<dbReference type="AlphaFoldDB" id="I4DCE2"/>
<feature type="transmembrane region" description="Helical" evidence="11">
    <location>
        <begin position="184"/>
        <end position="206"/>
    </location>
</feature>
<dbReference type="HOGENOM" id="CLU_041018_2_3_9"/>
<evidence type="ECO:0000256" key="8">
    <source>
        <dbReference type="ARBA" id="ARBA00023065"/>
    </source>
</evidence>
<dbReference type="InterPro" id="IPR023011">
    <property type="entry name" value="ATP_synth_F0_asu_AS"/>
</dbReference>
<feature type="transmembrane region" description="Helical" evidence="11">
    <location>
        <begin position="76"/>
        <end position="96"/>
    </location>
</feature>
<dbReference type="InterPro" id="IPR000568">
    <property type="entry name" value="ATP_synth_F0_asu"/>
</dbReference>
<keyword evidence="3 11" id="KW-0813">Transport</keyword>
<dbReference type="KEGG" id="dai:Desaci_4631"/>